<dbReference type="GO" id="GO:0004309">
    <property type="term" value="F:exopolyphosphatase activity"/>
    <property type="evidence" value="ECO:0007669"/>
    <property type="project" value="UniProtKB-EC"/>
</dbReference>
<dbReference type="GO" id="GO:0006798">
    <property type="term" value="P:polyphosphate catabolic process"/>
    <property type="evidence" value="ECO:0007669"/>
    <property type="project" value="TreeGrafter"/>
</dbReference>
<evidence type="ECO:0000256" key="4">
    <source>
        <dbReference type="ARBA" id="ARBA00011738"/>
    </source>
</evidence>
<dbReference type="KEGG" id="lum:CNR27_11435"/>
<name>A0A290XFW9_9GAMM</name>
<dbReference type="InterPro" id="IPR003695">
    <property type="entry name" value="Ppx_GppA_N"/>
</dbReference>
<dbReference type="AlphaFoldDB" id="A0A290XFW9"/>
<proteinExistence type="inferred from homology"/>
<dbReference type="PIRSF" id="PIRSF001267">
    <property type="entry name" value="Pyrophosphatase_GppA_Ppx"/>
    <property type="match status" value="1"/>
</dbReference>
<dbReference type="OrthoDB" id="9793035at2"/>
<protein>
    <recommendedName>
        <fullName evidence="6">Exopolyphosphatase</fullName>
        <ecNumber evidence="5">3.6.1.11</ecNumber>
    </recommendedName>
</protein>
<dbReference type="FunFam" id="3.30.420.40:FF:000023">
    <property type="entry name" value="Guanosine-5'-triphosphate,3'-diphosphate pyrophosphatase"/>
    <property type="match status" value="1"/>
</dbReference>
<dbReference type="Pfam" id="PF21447">
    <property type="entry name" value="Ppx-GppA_III"/>
    <property type="match status" value="1"/>
</dbReference>
<dbReference type="CDD" id="cd24053">
    <property type="entry name" value="ASKHA_NBD_EcPPX-GppA-like"/>
    <property type="match status" value="1"/>
</dbReference>
<evidence type="ECO:0000259" key="11">
    <source>
        <dbReference type="Pfam" id="PF02541"/>
    </source>
</evidence>
<dbReference type="Gene3D" id="3.30.420.40">
    <property type="match status" value="1"/>
</dbReference>
<dbReference type="Pfam" id="PF02541">
    <property type="entry name" value="Ppx-GppA"/>
    <property type="match status" value="1"/>
</dbReference>
<evidence type="ECO:0000256" key="6">
    <source>
        <dbReference type="ARBA" id="ARBA00020416"/>
    </source>
</evidence>
<evidence type="ECO:0000256" key="10">
    <source>
        <dbReference type="ARBA" id="ARBA00047607"/>
    </source>
</evidence>
<evidence type="ECO:0000256" key="1">
    <source>
        <dbReference type="ARBA" id="ARBA00001946"/>
    </source>
</evidence>
<evidence type="ECO:0000313" key="13">
    <source>
        <dbReference type="EMBL" id="ATD67961.1"/>
    </source>
</evidence>
<organism evidence="13 14">
    <name type="scientific">Luteimonas chenhongjianii</name>
    <dbReference type="NCBI Taxonomy" id="2006110"/>
    <lineage>
        <taxon>Bacteria</taxon>
        <taxon>Pseudomonadati</taxon>
        <taxon>Pseudomonadota</taxon>
        <taxon>Gammaproteobacteria</taxon>
        <taxon>Lysobacterales</taxon>
        <taxon>Lysobacteraceae</taxon>
        <taxon>Luteimonas</taxon>
    </lineage>
</organism>
<sequence>MTGHDTLALPDALRTPLEDGDMLAAIDLGSNSFHMIVARYTLGQLRVVDRLRETVRMAEGLDSRGGLSAEVRQRALECLSRFGQRIRDIPPQRVRALATNTVRRLAAPQAFLVPAETALGHAIEVISGREEARLIYLGVSRAQQPRPGQRRLVIDIGGGSTECIIGTGFEALERESLQVGCVASTRRFFPGGKLSKKRWREALAEVSSEFQQFASTYRALGWQEVIGASGTNKAIGEICAAMKLTKGAVIANALPVVRDTLLQAGHIDAIALPGLSEDRRPIIAGGVLVLEAAFQVLGIERMQVSKAAMREGVLHDMLGRGGEDDPRETSIEALVQRYGIDRRQASRVEATAMRLFDQVARSWQLDGDDRRMLAWAARVHELGLVIAHSQYQVHGAYVIEHSDIAGFSRQEQQFLATLVRCHRRKIGKNAFEALPDRLLLQAKRSAALLRIAVLLHRSHDADEIPQLKALADGPVLQIGLPRPWLEARPLLRTDLEGEPEEMAALGITLVLSAA</sequence>
<comment type="catalytic activity">
    <reaction evidence="10">
        <text>[phosphate](n) + H2O = [phosphate](n-1) + phosphate + H(+)</text>
        <dbReference type="Rhea" id="RHEA:21528"/>
        <dbReference type="Rhea" id="RHEA-COMP:9859"/>
        <dbReference type="Rhea" id="RHEA-COMP:14279"/>
        <dbReference type="ChEBI" id="CHEBI:15377"/>
        <dbReference type="ChEBI" id="CHEBI:15378"/>
        <dbReference type="ChEBI" id="CHEBI:16838"/>
        <dbReference type="ChEBI" id="CHEBI:43474"/>
        <dbReference type="EC" id="3.6.1.11"/>
    </reaction>
</comment>
<dbReference type="PANTHER" id="PTHR30005">
    <property type="entry name" value="EXOPOLYPHOSPHATASE"/>
    <property type="match status" value="1"/>
</dbReference>
<dbReference type="EMBL" id="CP023406">
    <property type="protein sequence ID" value="ATD67961.1"/>
    <property type="molecule type" value="Genomic_DNA"/>
</dbReference>
<evidence type="ECO:0000259" key="12">
    <source>
        <dbReference type="Pfam" id="PF21447"/>
    </source>
</evidence>
<accession>A0A290XFW9</accession>
<feature type="domain" description="Ppx/GppA phosphatase N-terminal" evidence="11">
    <location>
        <begin position="36"/>
        <end position="319"/>
    </location>
</feature>
<dbReference type="Gene3D" id="3.30.420.150">
    <property type="entry name" value="Exopolyphosphatase. Domain 2"/>
    <property type="match status" value="1"/>
</dbReference>
<dbReference type="InterPro" id="IPR022371">
    <property type="entry name" value="Exopolyphosphatase"/>
</dbReference>
<keyword evidence="7" id="KW-1003">Cell membrane</keyword>
<evidence type="ECO:0000256" key="2">
    <source>
        <dbReference type="ARBA" id="ARBA00004202"/>
    </source>
</evidence>
<dbReference type="InterPro" id="IPR030673">
    <property type="entry name" value="PyroPPase_GppA_Ppx"/>
</dbReference>
<gene>
    <name evidence="13" type="primary">ppx</name>
    <name evidence="13" type="ORF">CNR27_11435</name>
</gene>
<evidence type="ECO:0000256" key="3">
    <source>
        <dbReference type="ARBA" id="ARBA00007125"/>
    </source>
</evidence>
<evidence type="ECO:0000256" key="5">
    <source>
        <dbReference type="ARBA" id="ARBA00012451"/>
    </source>
</evidence>
<dbReference type="InterPro" id="IPR048950">
    <property type="entry name" value="Ppx_GppA_C"/>
</dbReference>
<dbReference type="InterPro" id="IPR050273">
    <property type="entry name" value="GppA/Ppx_hydrolase"/>
</dbReference>
<feature type="domain" description="Ppx/GppA phosphatase C-terminal" evidence="12">
    <location>
        <begin position="327"/>
        <end position="498"/>
    </location>
</feature>
<evidence type="ECO:0000256" key="8">
    <source>
        <dbReference type="ARBA" id="ARBA00022801"/>
    </source>
</evidence>
<dbReference type="Gene3D" id="1.10.3210.10">
    <property type="entry name" value="Hypothetical protein af1432"/>
    <property type="match status" value="1"/>
</dbReference>
<comment type="subunit">
    <text evidence="4">Homodimer.</text>
</comment>
<dbReference type="NCBIfam" id="TIGR03706">
    <property type="entry name" value="exo_poly_only"/>
    <property type="match status" value="1"/>
</dbReference>
<evidence type="ECO:0000256" key="9">
    <source>
        <dbReference type="ARBA" id="ARBA00023136"/>
    </source>
</evidence>
<dbReference type="Proteomes" id="UP000218968">
    <property type="component" value="Chromosome"/>
</dbReference>
<evidence type="ECO:0000313" key="14">
    <source>
        <dbReference type="Proteomes" id="UP000218968"/>
    </source>
</evidence>
<keyword evidence="14" id="KW-1185">Reference proteome</keyword>
<dbReference type="EC" id="3.6.1.11" evidence="5"/>
<reference evidence="14" key="1">
    <citation type="submission" date="2017-09" db="EMBL/GenBank/DDBJ databases">
        <title>Luteimonas liuhanmingii sp.nov., isolated from the intestinal contents of Tibetan Plateau Pika in Yushu, Qinghai Province, China.</title>
        <authorList>
            <person name="Gui Z."/>
        </authorList>
    </citation>
    <scope>NUCLEOTIDE SEQUENCE [LARGE SCALE GENOMIC DNA]</scope>
    <source>
        <strain evidence="14">100111</strain>
    </source>
</reference>
<comment type="cofactor">
    <cofactor evidence="1">
        <name>Mg(2+)</name>
        <dbReference type="ChEBI" id="CHEBI:18420"/>
    </cofactor>
</comment>
<dbReference type="InterPro" id="IPR043129">
    <property type="entry name" value="ATPase_NBD"/>
</dbReference>
<dbReference type="SUPFAM" id="SSF109604">
    <property type="entry name" value="HD-domain/PDEase-like"/>
    <property type="match status" value="1"/>
</dbReference>
<comment type="subcellular location">
    <subcellularLocation>
        <location evidence="2">Cell membrane</location>
        <topology evidence="2">Peripheral membrane protein</topology>
    </subcellularLocation>
</comment>
<keyword evidence="8" id="KW-0378">Hydrolase</keyword>
<dbReference type="GO" id="GO:0005886">
    <property type="term" value="C:plasma membrane"/>
    <property type="evidence" value="ECO:0007669"/>
    <property type="project" value="UniProtKB-SubCell"/>
</dbReference>
<dbReference type="SUPFAM" id="SSF53067">
    <property type="entry name" value="Actin-like ATPase domain"/>
    <property type="match status" value="2"/>
</dbReference>
<keyword evidence="9" id="KW-0472">Membrane</keyword>
<evidence type="ECO:0000256" key="7">
    <source>
        <dbReference type="ARBA" id="ARBA00022475"/>
    </source>
</evidence>
<dbReference type="FunFam" id="3.30.420.150:FF:000001">
    <property type="entry name" value="Guanosine-5'-triphosphate,3'-diphosphate pyrophosphatase"/>
    <property type="match status" value="1"/>
</dbReference>
<dbReference type="PANTHER" id="PTHR30005:SF14">
    <property type="entry name" value="EXOPOLYPHOSPHATASE"/>
    <property type="match status" value="1"/>
</dbReference>
<comment type="similarity">
    <text evidence="3">Belongs to the GppA/Ppx family.</text>
</comment>
<dbReference type="RefSeq" id="WP_096298881.1">
    <property type="nucleotide sequence ID" value="NZ_CP023406.1"/>
</dbReference>